<dbReference type="InterPro" id="IPR013525">
    <property type="entry name" value="ABC2_TM"/>
</dbReference>
<proteinExistence type="predicted"/>
<dbReference type="InterPro" id="IPR051449">
    <property type="entry name" value="ABC-2_transporter_component"/>
</dbReference>
<feature type="transmembrane region" description="Helical" evidence="6">
    <location>
        <begin position="195"/>
        <end position="222"/>
    </location>
</feature>
<evidence type="ECO:0000256" key="1">
    <source>
        <dbReference type="ARBA" id="ARBA00004651"/>
    </source>
</evidence>
<evidence type="ECO:0000256" key="3">
    <source>
        <dbReference type="ARBA" id="ARBA00022692"/>
    </source>
</evidence>
<dbReference type="PANTHER" id="PTHR30294">
    <property type="entry name" value="MEMBRANE COMPONENT OF ABC TRANSPORTER YHHJ-RELATED"/>
    <property type="match status" value="1"/>
</dbReference>
<keyword evidence="3 6" id="KW-0812">Transmembrane</keyword>
<feature type="transmembrane region" description="Helical" evidence="6">
    <location>
        <begin position="307"/>
        <end position="325"/>
    </location>
</feature>
<feature type="transmembrane region" description="Helical" evidence="6">
    <location>
        <begin position="284"/>
        <end position="301"/>
    </location>
</feature>
<reference evidence="8 9" key="1">
    <citation type="submission" date="2014-12" db="EMBL/GenBank/DDBJ databases">
        <title>Draft genome sequences of 29 type strains of Enterococci.</title>
        <authorList>
            <person name="Zhong Z."/>
            <person name="Sun Z."/>
            <person name="Liu W."/>
            <person name="Zhang W."/>
            <person name="Zhang H."/>
        </authorList>
    </citation>
    <scope>NUCLEOTIDE SEQUENCE [LARGE SCALE GENOMIC DNA]</scope>
    <source>
        <strain evidence="8 9">DSM 22801</strain>
    </source>
</reference>
<evidence type="ECO:0000313" key="8">
    <source>
        <dbReference type="EMBL" id="OJG92274.1"/>
    </source>
</evidence>
<name>A0AA91GBU6_9ENTE</name>
<dbReference type="Pfam" id="PF12698">
    <property type="entry name" value="ABC2_membrane_3"/>
    <property type="match status" value="1"/>
</dbReference>
<evidence type="ECO:0000256" key="4">
    <source>
        <dbReference type="ARBA" id="ARBA00022989"/>
    </source>
</evidence>
<feature type="transmembrane region" description="Helical" evidence="6">
    <location>
        <begin position="149"/>
        <end position="174"/>
    </location>
</feature>
<gene>
    <name evidence="8" type="ORF">RV15_GL003376</name>
</gene>
<keyword evidence="4 6" id="KW-1133">Transmembrane helix</keyword>
<dbReference type="EMBL" id="JXLC01000007">
    <property type="protein sequence ID" value="OJG92274.1"/>
    <property type="molecule type" value="Genomic_DNA"/>
</dbReference>
<dbReference type="PANTHER" id="PTHR30294:SF29">
    <property type="entry name" value="MULTIDRUG ABC TRANSPORTER PERMEASE YBHS-RELATED"/>
    <property type="match status" value="1"/>
</dbReference>
<protein>
    <submittedName>
        <fullName evidence="8">ABC transporter permease</fullName>
    </submittedName>
</protein>
<feature type="domain" description="ABC-2 type transporter transmembrane" evidence="7">
    <location>
        <begin position="2"/>
        <end position="356"/>
    </location>
</feature>
<comment type="caution">
    <text evidence="8">The sequence shown here is derived from an EMBL/GenBank/DDBJ whole genome shotgun (WGS) entry which is preliminary data.</text>
</comment>
<evidence type="ECO:0000313" key="9">
    <source>
        <dbReference type="Proteomes" id="UP000183039"/>
    </source>
</evidence>
<feature type="transmembrane region" description="Helical" evidence="6">
    <location>
        <begin position="337"/>
        <end position="356"/>
    </location>
</feature>
<sequence>MGIIYVAGSLADGFSEETKVGLVSDNQELAQQLAKSKTDEYTFKVVSSQEDAEKQLKDKDIEAFLVLDTAKQQIQGKLYTESSLGTTTELMMSQMLNGLQSSLNASKLNLTSEQVESLSQPANFEKSKVSFDDKGKMTTGQDNTAIQSALSFIITIILWIIIITYASIIAQEIASEKGTRIMEVILSSTKAQTHFYGKLTGVILVALTQIVIYAGAFGIGYTQLKDLDMVKGLLEGLSSTNLLGSFVIYTLLFFVLGVFVYSVLAALCGSLVSKPEDTAKAVQPIIYIAMIGYFIGISLGMGDPQNIVIKVTSYIPLISSFIMPIRLANETVTNTGAMISVVILFVFGVLLTLFSAKLYKSNVLVYSEGGVLKSLKQSISILRNERQK</sequence>
<evidence type="ECO:0000259" key="7">
    <source>
        <dbReference type="Pfam" id="PF12698"/>
    </source>
</evidence>
<accession>A0AA91GBU6</accession>
<keyword evidence="2" id="KW-1003">Cell membrane</keyword>
<dbReference type="Proteomes" id="UP000183039">
    <property type="component" value="Unassembled WGS sequence"/>
</dbReference>
<organism evidence="8 9">
    <name type="scientific">Enterococcus silesiacus</name>
    <dbReference type="NCBI Taxonomy" id="332949"/>
    <lineage>
        <taxon>Bacteria</taxon>
        <taxon>Bacillati</taxon>
        <taxon>Bacillota</taxon>
        <taxon>Bacilli</taxon>
        <taxon>Lactobacillales</taxon>
        <taxon>Enterococcaceae</taxon>
        <taxon>Enterococcus</taxon>
    </lineage>
</organism>
<dbReference type="GO" id="GO:0005886">
    <property type="term" value="C:plasma membrane"/>
    <property type="evidence" value="ECO:0007669"/>
    <property type="project" value="UniProtKB-SubCell"/>
</dbReference>
<keyword evidence="5 6" id="KW-0472">Membrane</keyword>
<feature type="transmembrane region" description="Helical" evidence="6">
    <location>
        <begin position="242"/>
        <end position="272"/>
    </location>
</feature>
<evidence type="ECO:0000256" key="5">
    <source>
        <dbReference type="ARBA" id="ARBA00023136"/>
    </source>
</evidence>
<dbReference type="AlphaFoldDB" id="A0AA91GBU6"/>
<dbReference type="GO" id="GO:0140359">
    <property type="term" value="F:ABC-type transporter activity"/>
    <property type="evidence" value="ECO:0007669"/>
    <property type="project" value="InterPro"/>
</dbReference>
<comment type="subcellular location">
    <subcellularLocation>
        <location evidence="1">Cell membrane</location>
        <topology evidence="1">Multi-pass membrane protein</topology>
    </subcellularLocation>
</comment>
<evidence type="ECO:0000256" key="6">
    <source>
        <dbReference type="SAM" id="Phobius"/>
    </source>
</evidence>
<evidence type="ECO:0000256" key="2">
    <source>
        <dbReference type="ARBA" id="ARBA00022475"/>
    </source>
</evidence>